<organism evidence="6 7">
    <name type="scientific">Helicobacter saguini</name>
    <dbReference type="NCBI Taxonomy" id="1548018"/>
    <lineage>
        <taxon>Bacteria</taxon>
        <taxon>Pseudomonadati</taxon>
        <taxon>Campylobacterota</taxon>
        <taxon>Epsilonproteobacteria</taxon>
        <taxon>Campylobacterales</taxon>
        <taxon>Helicobacteraceae</taxon>
        <taxon>Helicobacter</taxon>
    </lineage>
</organism>
<dbReference type="NCBIfam" id="TIGR00667">
    <property type="entry name" value="aat"/>
    <property type="match status" value="1"/>
</dbReference>
<dbReference type="RefSeq" id="WP_034571896.1">
    <property type="nucleotide sequence ID" value="NZ_JRMP02000005.1"/>
</dbReference>
<dbReference type="InterPro" id="IPR042221">
    <property type="entry name" value="Leu/Phe-tRNA_Trfase_N"/>
</dbReference>
<evidence type="ECO:0000256" key="4">
    <source>
        <dbReference type="HAMAP-Rule" id="MF_00688"/>
    </source>
</evidence>
<dbReference type="PANTHER" id="PTHR30098">
    <property type="entry name" value="LEUCYL/PHENYLALANYL-TRNA--PROTEIN TRANSFERASE"/>
    <property type="match status" value="1"/>
</dbReference>
<comment type="catalytic activity">
    <reaction evidence="4">
        <text>N-terminal L-arginyl-[protein] + L-leucyl-tRNA(Leu) = N-terminal L-leucyl-L-arginyl-[protein] + tRNA(Leu) + H(+)</text>
        <dbReference type="Rhea" id="RHEA:50416"/>
        <dbReference type="Rhea" id="RHEA-COMP:9613"/>
        <dbReference type="Rhea" id="RHEA-COMP:9622"/>
        <dbReference type="Rhea" id="RHEA-COMP:12672"/>
        <dbReference type="Rhea" id="RHEA-COMP:12673"/>
        <dbReference type="ChEBI" id="CHEBI:15378"/>
        <dbReference type="ChEBI" id="CHEBI:64719"/>
        <dbReference type="ChEBI" id="CHEBI:78442"/>
        <dbReference type="ChEBI" id="CHEBI:78494"/>
        <dbReference type="ChEBI" id="CHEBI:133044"/>
        <dbReference type="EC" id="2.3.2.6"/>
    </reaction>
</comment>
<dbReference type="HAMAP" id="MF_00688">
    <property type="entry name" value="Leu_Phe_trans"/>
    <property type="match status" value="1"/>
</dbReference>
<reference evidence="6" key="3">
    <citation type="submission" date="2018-04" db="EMBL/GenBank/DDBJ databases">
        <authorList>
            <person name="Sheh A."/>
            <person name="Shen Z."/>
            <person name="Mannion A.J."/>
            <person name="Fox J.G."/>
        </authorList>
    </citation>
    <scope>NUCLEOTIDE SEQUENCE</scope>
    <source>
        <strain evidence="6">MIT 97-6194</strain>
    </source>
</reference>
<evidence type="ECO:0000313" key="5">
    <source>
        <dbReference type="EMBL" id="MWV70602.1"/>
    </source>
</evidence>
<dbReference type="EC" id="2.3.2.6" evidence="4"/>
<evidence type="ECO:0000256" key="3">
    <source>
        <dbReference type="ARBA" id="ARBA00023315"/>
    </source>
</evidence>
<dbReference type="InterPro" id="IPR004616">
    <property type="entry name" value="Leu/Phe-tRNA_Trfase"/>
</dbReference>
<evidence type="ECO:0000256" key="2">
    <source>
        <dbReference type="ARBA" id="ARBA00022679"/>
    </source>
</evidence>
<evidence type="ECO:0000313" key="7">
    <source>
        <dbReference type="Proteomes" id="UP000029714"/>
    </source>
</evidence>
<reference evidence="6 7" key="1">
    <citation type="journal article" date="2014" name="Genome Announc.">
        <title>Draft genome sequences of eight enterohepatic helicobacter species isolated from both laboratory and wild rodents.</title>
        <authorList>
            <person name="Sheh A."/>
            <person name="Shen Z."/>
            <person name="Fox J.G."/>
        </authorList>
    </citation>
    <scope>NUCLEOTIDE SEQUENCE [LARGE SCALE GENOMIC DNA]</scope>
    <source>
        <strain evidence="6 7">MIT 97-6194</strain>
    </source>
</reference>
<dbReference type="AlphaFoldDB" id="A0A347VPE2"/>
<dbReference type="GO" id="GO:0005737">
    <property type="term" value="C:cytoplasm"/>
    <property type="evidence" value="ECO:0007669"/>
    <property type="project" value="UniProtKB-SubCell"/>
</dbReference>
<dbReference type="Gene3D" id="3.40.630.70">
    <property type="entry name" value="Leucyl/phenylalanyl-tRNA-protein transferase, C-terminal domain"/>
    <property type="match status" value="1"/>
</dbReference>
<comment type="caution">
    <text evidence="6">The sequence shown here is derived from an EMBL/GenBank/DDBJ whole genome shotgun (WGS) entry which is preliminary data.</text>
</comment>
<accession>A0A347VPE2</accession>
<dbReference type="Proteomes" id="UP000029714">
    <property type="component" value="Unassembled WGS sequence"/>
</dbReference>
<comment type="function">
    <text evidence="4">Functions in the N-end rule pathway of protein degradation where it conjugates Leu, Phe and, less efficiently, Met from aminoacyl-tRNAs to the N-termini of proteins containing an N-terminal arginine or lysine.</text>
</comment>
<keyword evidence="1 4" id="KW-0963">Cytoplasm</keyword>
<dbReference type="Pfam" id="PF03588">
    <property type="entry name" value="Leu_Phe_trans"/>
    <property type="match status" value="1"/>
</dbReference>
<comment type="catalytic activity">
    <reaction evidence="4">
        <text>L-phenylalanyl-tRNA(Phe) + an N-terminal L-alpha-aminoacyl-[protein] = an N-terminal L-phenylalanyl-L-alpha-aminoacyl-[protein] + tRNA(Phe)</text>
        <dbReference type="Rhea" id="RHEA:43632"/>
        <dbReference type="Rhea" id="RHEA-COMP:9668"/>
        <dbReference type="Rhea" id="RHEA-COMP:9699"/>
        <dbReference type="Rhea" id="RHEA-COMP:10636"/>
        <dbReference type="Rhea" id="RHEA-COMP:10637"/>
        <dbReference type="ChEBI" id="CHEBI:78442"/>
        <dbReference type="ChEBI" id="CHEBI:78531"/>
        <dbReference type="ChEBI" id="CHEBI:78597"/>
        <dbReference type="ChEBI" id="CHEBI:83561"/>
        <dbReference type="EC" id="2.3.2.6"/>
    </reaction>
</comment>
<comment type="subcellular location">
    <subcellularLocation>
        <location evidence="4">Cytoplasm</location>
    </subcellularLocation>
</comment>
<proteinExistence type="inferred from homology"/>
<dbReference type="InterPro" id="IPR042203">
    <property type="entry name" value="Leu/Phe-tRNA_Trfase_C"/>
</dbReference>
<dbReference type="GO" id="GO:0008914">
    <property type="term" value="F:leucyl-tRNA--protein transferase activity"/>
    <property type="evidence" value="ECO:0007669"/>
    <property type="project" value="UniProtKB-UniRule"/>
</dbReference>
<gene>
    <name evidence="4" type="primary">aat</name>
    <name evidence="5" type="ORF">DCO61_11575</name>
    <name evidence="6" type="ORF">LS64_004325</name>
</gene>
<evidence type="ECO:0000256" key="1">
    <source>
        <dbReference type="ARBA" id="ARBA00022490"/>
    </source>
</evidence>
<dbReference type="STRING" id="1548018.LS64_07345"/>
<dbReference type="Gene3D" id="3.30.70.3550">
    <property type="entry name" value="Leucyl/phenylalanyl-tRNA-protein transferase, N-terminal domain"/>
    <property type="match status" value="1"/>
</dbReference>
<dbReference type="InterPro" id="IPR016181">
    <property type="entry name" value="Acyl_CoA_acyltransferase"/>
</dbReference>
<dbReference type="PANTHER" id="PTHR30098:SF2">
    <property type="entry name" value="LEUCYL_PHENYLALANYL-TRNA--PROTEIN TRANSFERASE"/>
    <property type="match status" value="1"/>
</dbReference>
<dbReference type="GO" id="GO:0030163">
    <property type="term" value="P:protein catabolic process"/>
    <property type="evidence" value="ECO:0007669"/>
    <property type="project" value="UniProtKB-UniRule"/>
</dbReference>
<keyword evidence="7" id="KW-1185">Reference proteome</keyword>
<comment type="similarity">
    <text evidence="4">Belongs to the L/F-transferase family.</text>
</comment>
<reference evidence="5 8" key="4">
    <citation type="submission" date="2019-12" db="EMBL/GenBank/DDBJ databases">
        <title>Multi-Generational Helicobacter saguini Isolates.</title>
        <authorList>
            <person name="Mannion A."/>
            <person name="Shen Z."/>
            <person name="Fox J.G."/>
        </authorList>
    </citation>
    <scope>NUCLEOTIDE SEQUENCE [LARGE SCALE GENOMIC DNA]</scope>
    <source>
        <strain evidence="5">16-048</strain>
        <strain evidence="8">16-048 (F4)</strain>
    </source>
</reference>
<name>A0A347VPE2_9HELI</name>
<dbReference type="EMBL" id="JRMP02000005">
    <property type="protein sequence ID" value="TLD94750.1"/>
    <property type="molecule type" value="Genomic_DNA"/>
</dbReference>
<reference evidence="6 7" key="2">
    <citation type="journal article" date="2016" name="Infect. Immun.">
        <title>Helicobacter saguini, a Novel Helicobacter Isolated from Cotton-Top Tamarins with Ulcerative Colitis, Has Proinflammatory Properties and Induces Typhlocolitis and Dysplasia in Gnotobiotic IL-10-/- Mice.</title>
        <authorList>
            <person name="Shen Z."/>
            <person name="Mannion A."/>
            <person name="Whary M.T."/>
            <person name="Muthupalani S."/>
            <person name="Sheh A."/>
            <person name="Feng Y."/>
            <person name="Gong G."/>
            <person name="Vandamme P."/>
            <person name="Holcombe H.R."/>
            <person name="Paster B.J."/>
            <person name="Fox J.G."/>
        </authorList>
    </citation>
    <scope>NUCLEOTIDE SEQUENCE [LARGE SCALE GENOMIC DNA]</scope>
    <source>
        <strain evidence="6 7">MIT 97-6194</strain>
    </source>
</reference>
<evidence type="ECO:0000313" key="8">
    <source>
        <dbReference type="Proteomes" id="UP000477070"/>
    </source>
</evidence>
<dbReference type="OrthoDB" id="9790282at2"/>
<sequence>MIRLLDESLYFPSPFNVDGFRPLALGGDLSVERLLLAYSNGIFPWQDSPIVWYSPNPRAILELNDFRLTKSLKKSIKNKNFSLKIDTNFALVMQNCKEIKRKNENSTWISDYFIESYTRLHKLGLGHSFEIYQGGELVGGLYGVSLGGVFMGESMFAKVSDASKVAFFYLVEFCKAHNFDFIDAQVQNPHLQSLGVKEISKIEYLSRLESSLKKPTLQGKWRL</sequence>
<dbReference type="SUPFAM" id="SSF55729">
    <property type="entry name" value="Acyl-CoA N-acyltransferases (Nat)"/>
    <property type="match status" value="1"/>
</dbReference>
<protein>
    <recommendedName>
        <fullName evidence="4">Leucyl/phenylalanyl-tRNA--protein transferase</fullName>
        <ecNumber evidence="4">2.3.2.6</ecNumber>
    </recommendedName>
    <alternativeName>
        <fullName evidence="4">L/F-transferase</fullName>
    </alternativeName>
    <alternativeName>
        <fullName evidence="4">Leucyltransferase</fullName>
    </alternativeName>
    <alternativeName>
        <fullName evidence="4">Phenyalanyltransferase</fullName>
    </alternativeName>
</protein>
<dbReference type="EMBL" id="QBIU01000002">
    <property type="protein sequence ID" value="MWV70602.1"/>
    <property type="molecule type" value="Genomic_DNA"/>
</dbReference>
<keyword evidence="2 4" id="KW-0808">Transferase</keyword>
<keyword evidence="3 4" id="KW-0012">Acyltransferase</keyword>
<evidence type="ECO:0000313" key="6">
    <source>
        <dbReference type="EMBL" id="TLD94750.1"/>
    </source>
</evidence>
<comment type="catalytic activity">
    <reaction evidence="4">
        <text>N-terminal L-lysyl-[protein] + L-leucyl-tRNA(Leu) = N-terminal L-leucyl-L-lysyl-[protein] + tRNA(Leu) + H(+)</text>
        <dbReference type="Rhea" id="RHEA:12340"/>
        <dbReference type="Rhea" id="RHEA-COMP:9613"/>
        <dbReference type="Rhea" id="RHEA-COMP:9622"/>
        <dbReference type="Rhea" id="RHEA-COMP:12670"/>
        <dbReference type="Rhea" id="RHEA-COMP:12671"/>
        <dbReference type="ChEBI" id="CHEBI:15378"/>
        <dbReference type="ChEBI" id="CHEBI:65249"/>
        <dbReference type="ChEBI" id="CHEBI:78442"/>
        <dbReference type="ChEBI" id="CHEBI:78494"/>
        <dbReference type="ChEBI" id="CHEBI:133043"/>
        <dbReference type="EC" id="2.3.2.6"/>
    </reaction>
</comment>
<dbReference type="Proteomes" id="UP000477070">
    <property type="component" value="Unassembled WGS sequence"/>
</dbReference>